<proteinExistence type="predicted"/>
<dbReference type="Proteomes" id="UP000593572">
    <property type="component" value="Unassembled WGS sequence"/>
</dbReference>
<organism evidence="1 2">
    <name type="scientific">Gossypium lobatum</name>
    <dbReference type="NCBI Taxonomy" id="34289"/>
    <lineage>
        <taxon>Eukaryota</taxon>
        <taxon>Viridiplantae</taxon>
        <taxon>Streptophyta</taxon>
        <taxon>Embryophyta</taxon>
        <taxon>Tracheophyta</taxon>
        <taxon>Spermatophyta</taxon>
        <taxon>Magnoliopsida</taxon>
        <taxon>eudicotyledons</taxon>
        <taxon>Gunneridae</taxon>
        <taxon>Pentapetalae</taxon>
        <taxon>rosids</taxon>
        <taxon>malvids</taxon>
        <taxon>Malvales</taxon>
        <taxon>Malvaceae</taxon>
        <taxon>Malvoideae</taxon>
        <taxon>Gossypium</taxon>
    </lineage>
</organism>
<comment type="caution">
    <text evidence="1">The sequence shown here is derived from an EMBL/GenBank/DDBJ whole genome shotgun (WGS) entry which is preliminary data.</text>
</comment>
<accession>A0A7J8MED0</accession>
<keyword evidence="2" id="KW-1185">Reference proteome</keyword>
<sequence length="33" mass="3712">MDSDSLVSIDILESVQFSMLNFGAFLKDSMKRS</sequence>
<name>A0A7J8MED0_9ROSI</name>
<dbReference type="AlphaFoldDB" id="A0A7J8MED0"/>
<evidence type="ECO:0000313" key="2">
    <source>
        <dbReference type="Proteomes" id="UP000593572"/>
    </source>
</evidence>
<protein>
    <submittedName>
        <fullName evidence="1">Uncharacterized protein</fullName>
    </submittedName>
</protein>
<evidence type="ECO:0000313" key="1">
    <source>
        <dbReference type="EMBL" id="MBA0563087.1"/>
    </source>
</evidence>
<reference evidence="1 2" key="1">
    <citation type="journal article" date="2019" name="Genome Biol. Evol.">
        <title>Insights into the evolution of the New World diploid cottons (Gossypium, subgenus Houzingenia) based on genome sequencing.</title>
        <authorList>
            <person name="Grover C.E."/>
            <person name="Arick M.A. 2nd"/>
            <person name="Thrash A."/>
            <person name="Conover J.L."/>
            <person name="Sanders W.S."/>
            <person name="Peterson D.G."/>
            <person name="Frelichowski J.E."/>
            <person name="Scheffler J.A."/>
            <person name="Scheffler B.E."/>
            <person name="Wendel J.F."/>
        </authorList>
    </citation>
    <scope>NUCLEOTIDE SEQUENCE [LARGE SCALE GENOMIC DNA]</scope>
    <source>
        <strain evidence="1">157</strain>
        <tissue evidence="1">Leaf</tissue>
    </source>
</reference>
<gene>
    <name evidence="1" type="ORF">Golob_008090</name>
</gene>
<dbReference type="EMBL" id="JABEZX010000008">
    <property type="protein sequence ID" value="MBA0563087.1"/>
    <property type="molecule type" value="Genomic_DNA"/>
</dbReference>